<accession>A0ACC3DIS9</accession>
<sequence>MSTSPDLSDAQAAEAELLNVKRDEWPSTIKAHIGALLVSKLIETAKLPTTNTTEGSKQRGSSLEPAFVHTMKYRVGRKLGYIEAQPALTERLAREPVHSTLAAQLPMLHEPRPWTGFTEGGFLQYPTQAVRQKGADDTQRLYTIAAVDKGHMSQVFKGLDVLGKTPWRINADVFQVMADAWNSGEEIANFPAEHPDISYPPELAPSDDPNVRRTWLREVQRLTDAKSGFHSQRCFINFQLEVARAYLNETFYYPHNLDFRGRAYPVPPYLNHIGADNARGVLMFGKGKELGETGLKWLKIHLANVFGFDKASLQEREEFAMAHLEDIRDTVTNPLKGRRWWLKAEDPWQCLATCFELNNALNSPDPTRFVSHLPVHQDGTCNGLQHYAALGGDKVGAAQVNLVPGDRPADIYTAVAELVKADIKNDVALGNQQAKALDGNITRKVVKQTVMTNVYGVTFVGAREQVERRLDEIIPNQPQT</sequence>
<gene>
    <name evidence="1" type="ORF">LTS18_012935</name>
</gene>
<evidence type="ECO:0000313" key="1">
    <source>
        <dbReference type="EMBL" id="KAK3076461.1"/>
    </source>
</evidence>
<evidence type="ECO:0000313" key="2">
    <source>
        <dbReference type="Proteomes" id="UP001186974"/>
    </source>
</evidence>
<dbReference type="EMBL" id="JAWDJW010003941">
    <property type="protein sequence ID" value="KAK3076461.1"/>
    <property type="molecule type" value="Genomic_DNA"/>
</dbReference>
<proteinExistence type="predicted"/>
<name>A0ACC3DIS9_9PEZI</name>
<feature type="non-terminal residue" evidence="1">
    <location>
        <position position="480"/>
    </location>
</feature>
<dbReference type="Proteomes" id="UP001186974">
    <property type="component" value="Unassembled WGS sequence"/>
</dbReference>
<protein>
    <submittedName>
        <fullName evidence="1">Uncharacterized protein</fullName>
    </submittedName>
</protein>
<organism evidence="1 2">
    <name type="scientific">Coniosporium uncinatum</name>
    <dbReference type="NCBI Taxonomy" id="93489"/>
    <lineage>
        <taxon>Eukaryota</taxon>
        <taxon>Fungi</taxon>
        <taxon>Dikarya</taxon>
        <taxon>Ascomycota</taxon>
        <taxon>Pezizomycotina</taxon>
        <taxon>Dothideomycetes</taxon>
        <taxon>Dothideomycetes incertae sedis</taxon>
        <taxon>Coniosporium</taxon>
    </lineage>
</organism>
<keyword evidence="2" id="KW-1185">Reference proteome</keyword>
<reference evidence="1" key="1">
    <citation type="submission" date="2024-09" db="EMBL/GenBank/DDBJ databases">
        <title>Black Yeasts Isolated from many extreme environments.</title>
        <authorList>
            <person name="Coleine C."/>
            <person name="Stajich J.E."/>
            <person name="Selbmann L."/>
        </authorList>
    </citation>
    <scope>NUCLEOTIDE SEQUENCE</scope>
    <source>
        <strain evidence="1">CCFEE 5737</strain>
    </source>
</reference>
<comment type="caution">
    <text evidence="1">The sequence shown here is derived from an EMBL/GenBank/DDBJ whole genome shotgun (WGS) entry which is preliminary data.</text>
</comment>